<keyword evidence="2" id="KW-0812">Transmembrane</keyword>
<reference evidence="4" key="2">
    <citation type="submission" date="2020-09" db="EMBL/GenBank/DDBJ databases">
        <authorList>
            <person name="Sun Q."/>
            <person name="Zhou Y."/>
        </authorList>
    </citation>
    <scope>NUCLEOTIDE SEQUENCE</scope>
    <source>
        <strain evidence="4">CGMCC 4.5737</strain>
    </source>
</reference>
<dbReference type="AlphaFoldDB" id="A0A8J3FU01"/>
<feature type="transmembrane region" description="Helical" evidence="2">
    <location>
        <begin position="12"/>
        <end position="31"/>
    </location>
</feature>
<feature type="compositionally biased region" description="Low complexity" evidence="1">
    <location>
        <begin position="56"/>
        <end position="79"/>
    </location>
</feature>
<evidence type="ECO:0000313" key="4">
    <source>
        <dbReference type="EMBL" id="GGM53786.1"/>
    </source>
</evidence>
<accession>A0A8J3FU01</accession>
<keyword evidence="2" id="KW-0472">Membrane</keyword>
<keyword evidence="5" id="KW-1185">Reference proteome</keyword>
<evidence type="ECO:0000256" key="1">
    <source>
        <dbReference type="SAM" id="MobiDB-lite"/>
    </source>
</evidence>
<reference evidence="4" key="1">
    <citation type="journal article" date="2014" name="Int. J. Syst. Evol. Microbiol.">
        <title>Complete genome sequence of Corynebacterium casei LMG S-19264T (=DSM 44701T), isolated from a smear-ripened cheese.</title>
        <authorList>
            <consortium name="US DOE Joint Genome Institute (JGI-PGF)"/>
            <person name="Walter F."/>
            <person name="Albersmeier A."/>
            <person name="Kalinowski J."/>
            <person name="Ruckert C."/>
        </authorList>
    </citation>
    <scope>NUCLEOTIDE SEQUENCE</scope>
    <source>
        <strain evidence="4">CGMCC 4.5737</strain>
    </source>
</reference>
<evidence type="ECO:0000256" key="2">
    <source>
        <dbReference type="SAM" id="Phobius"/>
    </source>
</evidence>
<dbReference type="InterPro" id="IPR039568">
    <property type="entry name" value="Peptidase_MA-like_dom"/>
</dbReference>
<protein>
    <recommendedName>
        <fullName evidence="3">Peptidase MA-like domain-containing protein</fullName>
    </recommendedName>
</protein>
<evidence type="ECO:0000313" key="5">
    <source>
        <dbReference type="Proteomes" id="UP000637578"/>
    </source>
</evidence>
<dbReference type="EMBL" id="BMMK01000010">
    <property type="protein sequence ID" value="GGM53786.1"/>
    <property type="molecule type" value="Genomic_DNA"/>
</dbReference>
<gene>
    <name evidence="4" type="ORF">GCM10012275_26090</name>
</gene>
<evidence type="ECO:0000259" key="3">
    <source>
        <dbReference type="Pfam" id="PF13485"/>
    </source>
</evidence>
<dbReference type="Pfam" id="PF13485">
    <property type="entry name" value="Peptidase_MA_2"/>
    <property type="match status" value="1"/>
</dbReference>
<proteinExistence type="predicted"/>
<name>A0A8J3FU01_9PSEU</name>
<comment type="caution">
    <text evidence="4">The sequence shown here is derived from an EMBL/GenBank/DDBJ whole genome shotgun (WGS) entry which is preliminary data.</text>
</comment>
<feature type="domain" description="Peptidase MA-like" evidence="3">
    <location>
        <begin position="327"/>
        <end position="463"/>
    </location>
</feature>
<sequence>MRSVPDVTRYRGWLVAAVATAVTVGLVAVSLPGSEGPTPQSAESPLVAAGRPSPPASTTEPTTLADRAADPTTDAPADPRAAAVRDLLDRRARALLAHDEEGFLSTVDPQSSTFRTTQRSLFRNLENLNFDDWAYQVDPVDVVPPPALGASVPAADELWAPRVELRYALTGGDTTPTTRSLGYLFARRGHQWYLTSDTALEPRGRRTWRGPWDFGPCLSTRTARGLVVAHPSNQAMAVKVARELDAATHAVSEVWGTNWPQRVVVLLPETPGELQALVGPNFAVDGIAAVAVADRVDPVAGHVEGARVVLNPRTAAHLSTTALRVVLRHEITHVAARGATVDGAPMWILEGFADYVGYRNSGLTAVQAAPELARLVQTQGPPASLPDNSEFSLSGKRLDIAYQMSWSLASYVAERGGQDALVRLYRRIAAAGPGQPSLVDDALREALGIDRQGLLAGWQEYLRATFR</sequence>
<organism evidence="4 5">
    <name type="scientific">Longimycelium tulufanense</name>
    <dbReference type="NCBI Taxonomy" id="907463"/>
    <lineage>
        <taxon>Bacteria</taxon>
        <taxon>Bacillati</taxon>
        <taxon>Actinomycetota</taxon>
        <taxon>Actinomycetes</taxon>
        <taxon>Pseudonocardiales</taxon>
        <taxon>Pseudonocardiaceae</taxon>
        <taxon>Longimycelium</taxon>
    </lineage>
</organism>
<keyword evidence="2" id="KW-1133">Transmembrane helix</keyword>
<feature type="region of interest" description="Disordered" evidence="1">
    <location>
        <begin position="32"/>
        <end position="79"/>
    </location>
</feature>
<dbReference type="Proteomes" id="UP000637578">
    <property type="component" value="Unassembled WGS sequence"/>
</dbReference>